<sequence>MLKVILDINGLLFFHLKDVKNQNHDNQHHQQDNNPNPYSLRFYQIFGREQLYAGSFFSV</sequence>
<evidence type="ECO:0000313" key="2">
    <source>
        <dbReference type="Proteomes" id="UP000032900"/>
    </source>
</evidence>
<keyword evidence="2" id="KW-1185">Reference proteome</keyword>
<comment type="caution">
    <text evidence="1">The sequence shown here is derived from an EMBL/GenBank/DDBJ whole genome shotgun (WGS) entry which is preliminary data.</text>
</comment>
<dbReference type="AlphaFoldDB" id="A0A0E9M146"/>
<name>A0A0E9M146_9BACT</name>
<proteinExistence type="predicted"/>
<accession>A0A0E9M146</accession>
<evidence type="ECO:0000313" key="1">
    <source>
        <dbReference type="EMBL" id="GAO31527.1"/>
    </source>
</evidence>
<protein>
    <submittedName>
        <fullName evidence="1">Uncharacterized protein</fullName>
    </submittedName>
</protein>
<gene>
    <name evidence="1" type="ORF">JCM15548_13895</name>
</gene>
<dbReference type="EMBL" id="BAZW01000051">
    <property type="protein sequence ID" value="GAO31527.1"/>
    <property type="molecule type" value="Genomic_DNA"/>
</dbReference>
<dbReference type="Proteomes" id="UP000032900">
    <property type="component" value="Unassembled WGS sequence"/>
</dbReference>
<reference evidence="1 2" key="1">
    <citation type="journal article" date="2015" name="Microbes Environ.">
        <title>Distribution and evolution of nitrogen fixation genes in the phylum bacteroidetes.</title>
        <authorList>
            <person name="Inoue J."/>
            <person name="Oshima K."/>
            <person name="Suda W."/>
            <person name="Sakamoto M."/>
            <person name="Iino T."/>
            <person name="Noda S."/>
            <person name="Hongoh Y."/>
            <person name="Hattori M."/>
            <person name="Ohkuma M."/>
        </authorList>
    </citation>
    <scope>NUCLEOTIDE SEQUENCE [LARGE SCALE GENOMIC DNA]</scope>
    <source>
        <strain evidence="1">JCM 15548</strain>
    </source>
</reference>
<organism evidence="1 2">
    <name type="scientific">Geofilum rubicundum JCM 15548</name>
    <dbReference type="NCBI Taxonomy" id="1236989"/>
    <lineage>
        <taxon>Bacteria</taxon>
        <taxon>Pseudomonadati</taxon>
        <taxon>Bacteroidota</taxon>
        <taxon>Bacteroidia</taxon>
        <taxon>Marinilabiliales</taxon>
        <taxon>Marinilabiliaceae</taxon>
        <taxon>Geofilum</taxon>
    </lineage>
</organism>